<dbReference type="SUPFAM" id="SSF48726">
    <property type="entry name" value="Immunoglobulin"/>
    <property type="match status" value="1"/>
</dbReference>
<sequence>MQDITVSFLLEARIPLTIPVFLPAPYPVYLSPSAYSLFAKGIRHQEVCFALLPCEDTAKIYYLGRREFSADAESTGTLILDFPAFRIYEKDSLDHHNRKCGKVKEAVPAHPQFITVIRRVLDLPILKGSLQQKARFELRVQKSVTVQEGLCVLVNCSFSYPTGSWHYYYYDPFYVYWFRDGEDVYRGEPVATNNPDRTTKQETRGRFHLLGDVQKNVCSLKIEDARMEDTGRYFFRMERRYIKYNYYENKLNLEVTGMEGP</sequence>
<evidence type="ECO:0000256" key="9">
    <source>
        <dbReference type="ARBA" id="ARBA00023180"/>
    </source>
</evidence>
<dbReference type="PANTHER" id="PTHR12035:SF125">
    <property type="entry name" value="SIALIC ACID-BINDING IG-LIKE LECTIN 5"/>
    <property type="match status" value="1"/>
</dbReference>
<dbReference type="InterPro" id="IPR007110">
    <property type="entry name" value="Ig-like_dom"/>
</dbReference>
<feature type="domain" description="Ig-like" evidence="12">
    <location>
        <begin position="111"/>
        <end position="233"/>
    </location>
</feature>
<dbReference type="GO" id="GO:0030246">
    <property type="term" value="F:carbohydrate binding"/>
    <property type="evidence" value="ECO:0007669"/>
    <property type="project" value="UniProtKB-KW"/>
</dbReference>
<evidence type="ECO:0000256" key="5">
    <source>
        <dbReference type="ARBA" id="ARBA00022889"/>
    </source>
</evidence>
<dbReference type="PANTHER" id="PTHR12035">
    <property type="entry name" value="SIALIC ACID BINDING IMMUNOGLOBULIN-LIKE LECTIN"/>
    <property type="match status" value="1"/>
</dbReference>
<dbReference type="GO" id="GO:0005886">
    <property type="term" value="C:plasma membrane"/>
    <property type="evidence" value="ECO:0007669"/>
    <property type="project" value="TreeGrafter"/>
</dbReference>
<evidence type="ECO:0000313" key="13">
    <source>
        <dbReference type="Proteomes" id="UP000504640"/>
    </source>
</evidence>
<dbReference type="FunFam" id="2.60.40.10:FF:000829">
    <property type="entry name" value="Sialic acid-binding Ig-like lectin 8"/>
    <property type="match status" value="1"/>
</dbReference>
<dbReference type="Proteomes" id="UP000504640">
    <property type="component" value="Unplaced"/>
</dbReference>
<dbReference type="GeneID" id="116546482"/>
<dbReference type="Gene3D" id="2.60.40.10">
    <property type="entry name" value="Immunoglobulins"/>
    <property type="match status" value="1"/>
</dbReference>
<dbReference type="GO" id="GO:0033691">
    <property type="term" value="F:sialic acid binding"/>
    <property type="evidence" value="ECO:0007669"/>
    <property type="project" value="TreeGrafter"/>
</dbReference>
<keyword evidence="3" id="KW-0732">Signal</keyword>
<evidence type="ECO:0000256" key="7">
    <source>
        <dbReference type="ARBA" id="ARBA00023136"/>
    </source>
</evidence>
<dbReference type="InterPro" id="IPR036179">
    <property type="entry name" value="Ig-like_dom_sf"/>
</dbReference>
<dbReference type="InterPro" id="IPR013106">
    <property type="entry name" value="Ig_V-set"/>
</dbReference>
<gene>
    <name evidence="14" type="primary">LOC116546482</name>
</gene>
<reference evidence="14" key="1">
    <citation type="submission" date="2025-08" db="UniProtKB">
        <authorList>
            <consortium name="RefSeq"/>
        </authorList>
    </citation>
    <scope>IDENTIFICATION</scope>
    <source>
        <tissue evidence="14">Blood</tissue>
    </source>
</reference>
<keyword evidence="8" id="KW-1015">Disulfide bond</keyword>
<evidence type="ECO:0000256" key="8">
    <source>
        <dbReference type="ARBA" id="ARBA00023157"/>
    </source>
</evidence>
<evidence type="ECO:0000259" key="12">
    <source>
        <dbReference type="PROSITE" id="PS50835"/>
    </source>
</evidence>
<evidence type="ECO:0000256" key="3">
    <source>
        <dbReference type="ARBA" id="ARBA00022729"/>
    </source>
</evidence>
<protein>
    <submittedName>
        <fullName evidence="14">Sialic acid-binding Ig-like lectin 14</fullName>
    </submittedName>
</protein>
<evidence type="ECO:0000256" key="2">
    <source>
        <dbReference type="ARBA" id="ARBA00022692"/>
    </source>
</evidence>
<keyword evidence="13" id="KW-1185">Reference proteome</keyword>
<evidence type="ECO:0000256" key="11">
    <source>
        <dbReference type="ARBA" id="ARBA00038361"/>
    </source>
</evidence>
<comment type="subcellular location">
    <subcellularLocation>
        <location evidence="1">Membrane</location>
        <topology evidence="1">Single-pass type I membrane protein</topology>
    </subcellularLocation>
</comment>
<dbReference type="Pfam" id="PF07686">
    <property type="entry name" value="V-set"/>
    <property type="match status" value="1"/>
</dbReference>
<organism evidence="13 14">
    <name type="scientific">Sapajus apella</name>
    <name type="common">Brown-capped capuchin</name>
    <name type="synonym">Cebus apella</name>
    <dbReference type="NCBI Taxonomy" id="9515"/>
    <lineage>
        <taxon>Eukaryota</taxon>
        <taxon>Metazoa</taxon>
        <taxon>Chordata</taxon>
        <taxon>Craniata</taxon>
        <taxon>Vertebrata</taxon>
        <taxon>Euteleostomi</taxon>
        <taxon>Mammalia</taxon>
        <taxon>Eutheria</taxon>
        <taxon>Euarchontoglires</taxon>
        <taxon>Primates</taxon>
        <taxon>Haplorrhini</taxon>
        <taxon>Platyrrhini</taxon>
        <taxon>Cebidae</taxon>
        <taxon>Cebinae</taxon>
        <taxon>Sapajus</taxon>
    </lineage>
</organism>
<evidence type="ECO:0000256" key="1">
    <source>
        <dbReference type="ARBA" id="ARBA00004479"/>
    </source>
</evidence>
<keyword evidence="2" id="KW-0812">Transmembrane</keyword>
<dbReference type="InterPro" id="IPR013783">
    <property type="entry name" value="Ig-like_fold"/>
</dbReference>
<evidence type="ECO:0000256" key="6">
    <source>
        <dbReference type="ARBA" id="ARBA00022989"/>
    </source>
</evidence>
<dbReference type="PROSITE" id="PS50835">
    <property type="entry name" value="IG_LIKE"/>
    <property type="match status" value="1"/>
</dbReference>
<keyword evidence="7" id="KW-0472">Membrane</keyword>
<keyword evidence="10" id="KW-0393">Immunoglobulin domain</keyword>
<name>A0A6J3HEK9_SAPAP</name>
<keyword evidence="6" id="KW-1133">Transmembrane helix</keyword>
<dbReference type="InterPro" id="IPR003599">
    <property type="entry name" value="Ig_sub"/>
</dbReference>
<proteinExistence type="inferred from homology"/>
<accession>A0A6J3HEK9</accession>
<dbReference type="GO" id="GO:0007155">
    <property type="term" value="P:cell adhesion"/>
    <property type="evidence" value="ECO:0007669"/>
    <property type="project" value="UniProtKB-KW"/>
</dbReference>
<keyword evidence="9" id="KW-0325">Glycoprotein</keyword>
<dbReference type="SMART" id="SM00409">
    <property type="entry name" value="IG"/>
    <property type="match status" value="1"/>
</dbReference>
<dbReference type="AlphaFoldDB" id="A0A6J3HEK9"/>
<evidence type="ECO:0000313" key="14">
    <source>
        <dbReference type="RefSeq" id="XP_032128616.1"/>
    </source>
</evidence>
<keyword evidence="4" id="KW-0430">Lectin</keyword>
<evidence type="ECO:0000256" key="10">
    <source>
        <dbReference type="ARBA" id="ARBA00023319"/>
    </source>
</evidence>
<evidence type="ECO:0000256" key="4">
    <source>
        <dbReference type="ARBA" id="ARBA00022734"/>
    </source>
</evidence>
<comment type="similarity">
    <text evidence="11">Belongs to the immunoglobulin superfamily. SIGLEC (sialic acid binding Ig-like lectin) family.</text>
</comment>
<dbReference type="RefSeq" id="XP_032128616.1">
    <property type="nucleotide sequence ID" value="XM_032272725.1"/>
</dbReference>
<keyword evidence="5" id="KW-0130">Cell adhesion</keyword>
<dbReference type="InterPro" id="IPR051036">
    <property type="entry name" value="SIGLEC"/>
</dbReference>